<evidence type="ECO:0000313" key="4">
    <source>
        <dbReference type="EMBL" id="RDW62751.1"/>
    </source>
</evidence>
<gene>
    <name evidence="4" type="ORF">BP5796_11053</name>
</gene>
<organism evidence="4 5">
    <name type="scientific">Coleophoma crateriformis</name>
    <dbReference type="NCBI Taxonomy" id="565419"/>
    <lineage>
        <taxon>Eukaryota</taxon>
        <taxon>Fungi</taxon>
        <taxon>Dikarya</taxon>
        <taxon>Ascomycota</taxon>
        <taxon>Pezizomycotina</taxon>
        <taxon>Leotiomycetes</taxon>
        <taxon>Helotiales</taxon>
        <taxon>Dermateaceae</taxon>
        <taxon>Coleophoma</taxon>
    </lineage>
</organism>
<dbReference type="GO" id="GO:0005634">
    <property type="term" value="C:nucleus"/>
    <property type="evidence" value="ECO:0007669"/>
    <property type="project" value="TreeGrafter"/>
</dbReference>
<keyword evidence="5" id="KW-1185">Reference proteome</keyword>
<dbReference type="InterPro" id="IPR037047">
    <property type="entry name" value="PITH_dom_sf"/>
</dbReference>
<accession>A0A3D8QM22</accession>
<evidence type="ECO:0000256" key="1">
    <source>
        <dbReference type="ARBA" id="ARBA00025788"/>
    </source>
</evidence>
<evidence type="ECO:0000313" key="5">
    <source>
        <dbReference type="Proteomes" id="UP000256328"/>
    </source>
</evidence>
<feature type="domain" description="PITH" evidence="3">
    <location>
        <begin position="23"/>
        <end position="196"/>
    </location>
</feature>
<evidence type="ECO:0000259" key="3">
    <source>
        <dbReference type="PROSITE" id="PS51532"/>
    </source>
</evidence>
<dbReference type="InterPro" id="IPR045099">
    <property type="entry name" value="PITH1-like"/>
</dbReference>
<evidence type="ECO:0000256" key="2">
    <source>
        <dbReference type="SAM" id="MobiDB-lite"/>
    </source>
</evidence>
<dbReference type="PROSITE" id="PS51532">
    <property type="entry name" value="PITH"/>
    <property type="match status" value="1"/>
</dbReference>
<reference evidence="4 5" key="1">
    <citation type="journal article" date="2018" name="IMA Fungus">
        <title>IMA Genome-F 9: Draft genome sequence of Annulohypoxylon stygium, Aspergillus mulundensis, Berkeleyomyces basicola (syn. Thielaviopsis basicola), Ceratocystis smalleyi, two Cercospora beticola strains, Coleophoma cylindrospora, Fusarium fracticaudum, Phialophora cf. hyalina, and Morchella septimelata.</title>
        <authorList>
            <person name="Wingfield B.D."/>
            <person name="Bills G.F."/>
            <person name="Dong Y."/>
            <person name="Huang W."/>
            <person name="Nel W.J."/>
            <person name="Swalarsk-Parry B.S."/>
            <person name="Vaghefi N."/>
            <person name="Wilken P.M."/>
            <person name="An Z."/>
            <person name="de Beer Z.W."/>
            <person name="De Vos L."/>
            <person name="Chen L."/>
            <person name="Duong T.A."/>
            <person name="Gao Y."/>
            <person name="Hammerbacher A."/>
            <person name="Kikkert J.R."/>
            <person name="Li Y."/>
            <person name="Li H."/>
            <person name="Li K."/>
            <person name="Li Q."/>
            <person name="Liu X."/>
            <person name="Ma X."/>
            <person name="Naidoo K."/>
            <person name="Pethybridge S.J."/>
            <person name="Sun J."/>
            <person name="Steenkamp E.T."/>
            <person name="van der Nest M.A."/>
            <person name="van Wyk S."/>
            <person name="Wingfield M.J."/>
            <person name="Xiong C."/>
            <person name="Yue Q."/>
            <person name="Zhang X."/>
        </authorList>
    </citation>
    <scope>NUCLEOTIDE SEQUENCE [LARGE SCALE GENOMIC DNA]</scope>
    <source>
        <strain evidence="4 5">BP5796</strain>
    </source>
</reference>
<dbReference type="EMBL" id="PDLN01000017">
    <property type="protein sequence ID" value="RDW62751.1"/>
    <property type="molecule type" value="Genomic_DNA"/>
</dbReference>
<dbReference type="Pfam" id="PF06201">
    <property type="entry name" value="PITH"/>
    <property type="match status" value="1"/>
</dbReference>
<dbReference type="InterPro" id="IPR008979">
    <property type="entry name" value="Galactose-bd-like_sf"/>
</dbReference>
<feature type="compositionally biased region" description="Basic and acidic residues" evidence="2">
    <location>
        <begin position="1"/>
        <end position="25"/>
    </location>
</feature>
<dbReference type="SUPFAM" id="SSF49785">
    <property type="entry name" value="Galactose-binding domain-like"/>
    <property type="match status" value="1"/>
</dbReference>
<dbReference type="PANTHER" id="PTHR12175:SF1">
    <property type="entry name" value="PITH DOMAIN-CONTAINING PROTEIN 1"/>
    <property type="match status" value="1"/>
</dbReference>
<dbReference type="Proteomes" id="UP000256328">
    <property type="component" value="Unassembled WGS sequence"/>
</dbReference>
<sequence length="221" mass="24456">MSSHCHDEHDHSGHSQHDGHDHSDDLTPALQYSLYQHINFDEITTLNESQAHSGKAIVKKTWAERMQEEPALESDADEQLLLHIPFTGQVKLHSILIRSSPADSAPQTLKVYINRDDLDFSTCGDLPPAQEFSLSQTSEIQDIQVKRALFGKVQSLTLFIEDNYGEDTTLLSYLGFKGDWMQLGKAPSNILYESAANPADHKLKGTEVNKMGSGLGGGRGL</sequence>
<dbReference type="GO" id="GO:0005737">
    <property type="term" value="C:cytoplasm"/>
    <property type="evidence" value="ECO:0007669"/>
    <property type="project" value="UniProtKB-ARBA"/>
</dbReference>
<proteinExistence type="inferred from homology"/>
<feature type="region of interest" description="Disordered" evidence="2">
    <location>
        <begin position="1"/>
        <end position="26"/>
    </location>
</feature>
<dbReference type="OrthoDB" id="2635at2759"/>
<dbReference type="FunFam" id="2.60.120.470:FF:000003">
    <property type="entry name" value="DUF1000 domain protein (AFU_orthologue AFUA_1G09230)"/>
    <property type="match status" value="1"/>
</dbReference>
<dbReference type="InterPro" id="IPR010400">
    <property type="entry name" value="PITH_dom"/>
</dbReference>
<dbReference type="Gene3D" id="2.60.120.470">
    <property type="entry name" value="PITH domain"/>
    <property type="match status" value="1"/>
</dbReference>
<protein>
    <submittedName>
        <fullName evidence="4">Galactose-binding protein</fullName>
    </submittedName>
</protein>
<comment type="similarity">
    <text evidence="1">Belongs to the PITHD1 family.</text>
</comment>
<comment type="caution">
    <text evidence="4">The sequence shown here is derived from an EMBL/GenBank/DDBJ whole genome shotgun (WGS) entry which is preliminary data.</text>
</comment>
<name>A0A3D8QM22_9HELO</name>
<dbReference type="AlphaFoldDB" id="A0A3D8QM22"/>
<dbReference type="PANTHER" id="PTHR12175">
    <property type="entry name" value="AD039 HT014 THIOREDOXIN FAMILY TRP26"/>
    <property type="match status" value="1"/>
</dbReference>